<dbReference type="Proteomes" id="UP000636110">
    <property type="component" value="Unassembled WGS sequence"/>
</dbReference>
<protein>
    <recommendedName>
        <fullName evidence="4">DNA recombination protein RmuC</fullName>
    </recommendedName>
</protein>
<evidence type="ECO:0000256" key="1">
    <source>
        <dbReference type="SAM" id="Coils"/>
    </source>
</evidence>
<organism evidence="2 3">
    <name type="scientific">Pedobacter gandavensis</name>
    <dbReference type="NCBI Taxonomy" id="2679963"/>
    <lineage>
        <taxon>Bacteria</taxon>
        <taxon>Pseudomonadati</taxon>
        <taxon>Bacteroidota</taxon>
        <taxon>Sphingobacteriia</taxon>
        <taxon>Sphingobacteriales</taxon>
        <taxon>Sphingobacteriaceae</taxon>
        <taxon>Pedobacter</taxon>
    </lineage>
</organism>
<sequence length="121" mass="14025">MTTIELVIALLSTAGGTAWLTAFLNRKKSEAETGKIISETYQDVIDSLRKEISRLEERLTLQEQQGLKYLDIIAEQRKTENELREKLKSFEKMETKSQKRIAELESEVSQLKIRQDHEQSI</sequence>
<feature type="coiled-coil region" evidence="1">
    <location>
        <begin position="38"/>
        <end position="114"/>
    </location>
</feature>
<keyword evidence="1" id="KW-0175">Coiled coil</keyword>
<reference evidence="2 3" key="1">
    <citation type="submission" date="2019-11" db="EMBL/GenBank/DDBJ databases">
        <title>Description of Pedobacter sp. LMG 31462T.</title>
        <authorList>
            <person name="Carlier A."/>
            <person name="Qi S."/>
            <person name="Vandamme P."/>
        </authorList>
    </citation>
    <scope>NUCLEOTIDE SEQUENCE [LARGE SCALE GENOMIC DNA]</scope>
    <source>
        <strain evidence="2 3">LMG 31462</strain>
    </source>
</reference>
<gene>
    <name evidence="2" type="ORF">GM920_09665</name>
</gene>
<evidence type="ECO:0000313" key="3">
    <source>
        <dbReference type="Proteomes" id="UP000636110"/>
    </source>
</evidence>
<keyword evidence="3" id="KW-1185">Reference proteome</keyword>
<dbReference type="EMBL" id="WNXC01000002">
    <property type="protein sequence ID" value="MBB2149174.1"/>
    <property type="molecule type" value="Genomic_DNA"/>
</dbReference>
<dbReference type="RefSeq" id="WP_182956325.1">
    <property type="nucleotide sequence ID" value="NZ_WNXC01000002.1"/>
</dbReference>
<accession>A0ABR6EWJ7</accession>
<evidence type="ECO:0000313" key="2">
    <source>
        <dbReference type="EMBL" id="MBB2149174.1"/>
    </source>
</evidence>
<name>A0ABR6EWJ7_9SPHI</name>
<evidence type="ECO:0008006" key="4">
    <source>
        <dbReference type="Google" id="ProtNLM"/>
    </source>
</evidence>
<comment type="caution">
    <text evidence="2">The sequence shown here is derived from an EMBL/GenBank/DDBJ whole genome shotgun (WGS) entry which is preliminary data.</text>
</comment>
<proteinExistence type="predicted"/>